<keyword evidence="3" id="KW-0808">Transferase</keyword>
<dbReference type="Pfam" id="PF00535">
    <property type="entry name" value="Glycos_transf_2"/>
    <property type="match status" value="1"/>
</dbReference>
<evidence type="ECO:0000259" key="1">
    <source>
        <dbReference type="Pfam" id="PF00535"/>
    </source>
</evidence>
<dbReference type="InterPro" id="IPR054028">
    <property type="entry name" value="TarS/TarP_linker"/>
</dbReference>
<dbReference type="EC" id="2.4.-.-" evidence="3"/>
<dbReference type="PANTHER" id="PTHR22916:SF3">
    <property type="entry name" value="UDP-GLCNAC:BETAGAL BETA-1,3-N-ACETYLGLUCOSAMINYLTRANSFERASE-LIKE PROTEIN 1"/>
    <property type="match status" value="1"/>
</dbReference>
<dbReference type="CDD" id="cd00761">
    <property type="entry name" value="Glyco_tranf_GTA_type"/>
    <property type="match status" value="1"/>
</dbReference>
<evidence type="ECO:0000313" key="3">
    <source>
        <dbReference type="EMBL" id="MFB9554423.1"/>
    </source>
</evidence>
<sequence>MNVPRTPTVSIVVPVYNAMPYLELTLQSIEQQTIGMEALEIVAVDDGSTDGSGKLLDAWAERYPRTMKVVHQEASGGPSRPRNVGLEHATGTYVFFVDGDDALGPEALERLVAMAEKNGSDIVLAKLIGVGRRVPKQVFAQNVDKVDLSKGDAYYTLMPFKLFRREMIEKHSIRFPEHMRISEDQYFVAQAYLRSKVISIVGDYDCYYVVKRGDEGNITAHGIDFTVALTQADEMVGLVTGLTEPGSLRDHLVGRHVNVEMIRRFDQRFLDADHDEQKRMVELARPYARKWISPAILAKMPVHEKLVAHCLREGLVDELAEVVAWQLAGRPGKALVRDGRLYATPPFPAADSPVFAELCDITSAMTGVSPRRRVDRLAWRGTVLELAGYGYLDQVDTDDLVTEVVLKHAGTGREVAVTAEQVPSPHLTVSRGKEVHDYGRARFRASVDLATADNGAPLPKGDWHLSLRCSAKGLTASGGLGTALGGKVSKRADEHAVSLPGAGKKLHTVRVGPKEGKLLLQLRPAPSAVTAYAVSFGWKAARAVKARINWK</sequence>
<dbReference type="InterPro" id="IPR001173">
    <property type="entry name" value="Glyco_trans_2-like"/>
</dbReference>
<comment type="caution">
    <text evidence="3">The sequence shown here is derived from an EMBL/GenBank/DDBJ whole genome shotgun (WGS) entry which is preliminary data.</text>
</comment>
<keyword evidence="4" id="KW-1185">Reference proteome</keyword>
<gene>
    <name evidence="3" type="ORF">ACFFTP_09490</name>
</gene>
<keyword evidence="3" id="KW-0328">Glycosyltransferase</keyword>
<reference evidence="3 4" key="1">
    <citation type="submission" date="2024-09" db="EMBL/GenBank/DDBJ databases">
        <authorList>
            <person name="Sun Q."/>
            <person name="Mori K."/>
        </authorList>
    </citation>
    <scope>NUCLEOTIDE SEQUENCE [LARGE SCALE GENOMIC DNA]</scope>
    <source>
        <strain evidence="3 4">JCM 4414</strain>
    </source>
</reference>
<organism evidence="3 4">
    <name type="scientific">Streptomyces roseoviridis</name>
    <dbReference type="NCBI Taxonomy" id="67361"/>
    <lineage>
        <taxon>Bacteria</taxon>
        <taxon>Bacillati</taxon>
        <taxon>Actinomycetota</taxon>
        <taxon>Actinomycetes</taxon>
        <taxon>Kitasatosporales</taxon>
        <taxon>Streptomycetaceae</taxon>
        <taxon>Streptomyces</taxon>
    </lineage>
</organism>
<dbReference type="RefSeq" id="WP_345487024.1">
    <property type="nucleotide sequence ID" value="NZ_BAAAWU010000001.1"/>
</dbReference>
<feature type="domain" description="TarS/TarP linker" evidence="2">
    <location>
        <begin position="233"/>
        <end position="322"/>
    </location>
</feature>
<dbReference type="Gene3D" id="3.90.550.10">
    <property type="entry name" value="Spore Coat Polysaccharide Biosynthesis Protein SpsA, Chain A"/>
    <property type="match status" value="1"/>
</dbReference>
<dbReference type="Pfam" id="PF22181">
    <property type="entry name" value="TarS_linker"/>
    <property type="match status" value="1"/>
</dbReference>
<dbReference type="SUPFAM" id="SSF53448">
    <property type="entry name" value="Nucleotide-diphospho-sugar transferases"/>
    <property type="match status" value="1"/>
</dbReference>
<dbReference type="InterPro" id="IPR029044">
    <property type="entry name" value="Nucleotide-diphossugar_trans"/>
</dbReference>
<dbReference type="PANTHER" id="PTHR22916">
    <property type="entry name" value="GLYCOSYLTRANSFERASE"/>
    <property type="match status" value="1"/>
</dbReference>
<name>A0ABV5QNJ1_9ACTN</name>
<feature type="domain" description="Glycosyltransferase 2-like" evidence="1">
    <location>
        <begin position="10"/>
        <end position="143"/>
    </location>
</feature>
<dbReference type="EMBL" id="JBHMCT010000007">
    <property type="protein sequence ID" value="MFB9554423.1"/>
    <property type="molecule type" value="Genomic_DNA"/>
</dbReference>
<dbReference type="GO" id="GO:0016757">
    <property type="term" value="F:glycosyltransferase activity"/>
    <property type="evidence" value="ECO:0007669"/>
    <property type="project" value="UniProtKB-KW"/>
</dbReference>
<proteinExistence type="predicted"/>
<evidence type="ECO:0000259" key="2">
    <source>
        <dbReference type="Pfam" id="PF22181"/>
    </source>
</evidence>
<dbReference type="Proteomes" id="UP001589716">
    <property type="component" value="Unassembled WGS sequence"/>
</dbReference>
<accession>A0ABV5QNJ1</accession>
<evidence type="ECO:0000313" key="4">
    <source>
        <dbReference type="Proteomes" id="UP001589716"/>
    </source>
</evidence>
<protein>
    <submittedName>
        <fullName evidence="3">Glycosyltransferase</fullName>
        <ecNumber evidence="3">2.4.-.-</ecNumber>
    </submittedName>
</protein>